<dbReference type="InterPro" id="IPR047142">
    <property type="entry name" value="OryJ/VirC-like"/>
</dbReference>
<dbReference type="EMBL" id="MLYV02000033">
    <property type="protein sequence ID" value="PSS37660.1"/>
    <property type="molecule type" value="Genomic_DNA"/>
</dbReference>
<sequence>MEDGSEHLLDQPGSIVIQRGTMHAWRNPGPEWARWVCVLVDADPAVVNGQPLKAELRGAPVDSSTITKTQH</sequence>
<dbReference type="SUPFAM" id="SSF51182">
    <property type="entry name" value="RmlC-like cupins"/>
    <property type="match status" value="1"/>
</dbReference>
<dbReference type="PANTHER" id="PTHR36156:SF2">
    <property type="entry name" value="CUPIN TYPE-2 DOMAIN-CONTAINING PROTEIN"/>
    <property type="match status" value="1"/>
</dbReference>
<dbReference type="STRING" id="98765.A0A2R6S5T5"/>
<evidence type="ECO:0000313" key="1">
    <source>
        <dbReference type="EMBL" id="PSS37660.1"/>
    </source>
</evidence>
<gene>
    <name evidence="1" type="ORF">PHLCEN_2v484</name>
</gene>
<dbReference type="Proteomes" id="UP000186601">
    <property type="component" value="Unassembled WGS sequence"/>
</dbReference>
<accession>A0A2R6S5T5</accession>
<evidence type="ECO:0000313" key="2">
    <source>
        <dbReference type="Proteomes" id="UP000186601"/>
    </source>
</evidence>
<keyword evidence="2" id="KW-1185">Reference proteome</keyword>
<name>A0A2R6S5T5_9APHY</name>
<comment type="caution">
    <text evidence="1">The sequence shown here is derived from an EMBL/GenBank/DDBJ whole genome shotgun (WGS) entry which is preliminary data.</text>
</comment>
<dbReference type="InterPro" id="IPR014710">
    <property type="entry name" value="RmlC-like_jellyroll"/>
</dbReference>
<dbReference type="OrthoDB" id="5840532at2759"/>
<proteinExistence type="predicted"/>
<dbReference type="PANTHER" id="PTHR36156">
    <property type="entry name" value="SLR2101 PROTEIN"/>
    <property type="match status" value="1"/>
</dbReference>
<protein>
    <submittedName>
        <fullName evidence="1">Uncharacterized protein</fullName>
    </submittedName>
</protein>
<dbReference type="AlphaFoldDB" id="A0A2R6S5T5"/>
<organism evidence="1 2">
    <name type="scientific">Hermanssonia centrifuga</name>
    <dbReference type="NCBI Taxonomy" id="98765"/>
    <lineage>
        <taxon>Eukaryota</taxon>
        <taxon>Fungi</taxon>
        <taxon>Dikarya</taxon>
        <taxon>Basidiomycota</taxon>
        <taxon>Agaricomycotina</taxon>
        <taxon>Agaricomycetes</taxon>
        <taxon>Polyporales</taxon>
        <taxon>Meruliaceae</taxon>
        <taxon>Hermanssonia</taxon>
    </lineage>
</organism>
<reference evidence="1 2" key="1">
    <citation type="submission" date="2018-02" db="EMBL/GenBank/DDBJ databases">
        <title>Genome sequence of the basidiomycete white-rot fungus Phlebia centrifuga.</title>
        <authorList>
            <person name="Granchi Z."/>
            <person name="Peng M."/>
            <person name="de Vries R.P."/>
            <person name="Hilden K."/>
            <person name="Makela M.R."/>
            <person name="Grigoriev I."/>
            <person name="Riley R."/>
        </authorList>
    </citation>
    <scope>NUCLEOTIDE SEQUENCE [LARGE SCALE GENOMIC DNA]</scope>
    <source>
        <strain evidence="1 2">FBCC195</strain>
    </source>
</reference>
<dbReference type="Gene3D" id="2.60.120.10">
    <property type="entry name" value="Jelly Rolls"/>
    <property type="match status" value="1"/>
</dbReference>
<dbReference type="InterPro" id="IPR011051">
    <property type="entry name" value="RmlC_Cupin_sf"/>
</dbReference>